<keyword evidence="1" id="KW-0175">Coiled coil</keyword>
<keyword evidence="3" id="KW-1185">Reference proteome</keyword>
<proteinExistence type="predicted"/>
<dbReference type="EMBL" id="LK032250">
    <property type="protein sequence ID" value="CDY30225.1"/>
    <property type="molecule type" value="Genomic_DNA"/>
</dbReference>
<reference evidence="2 3" key="1">
    <citation type="journal article" date="2014" name="Science">
        <title>Plant genetics. Early allopolyploid evolution in the post-Neolithic Brassica napus oilseed genome.</title>
        <authorList>
            <person name="Chalhoub B."/>
            <person name="Denoeud F."/>
            <person name="Liu S."/>
            <person name="Parkin I.A."/>
            <person name="Tang H."/>
            <person name="Wang X."/>
            <person name="Chiquet J."/>
            <person name="Belcram H."/>
            <person name="Tong C."/>
            <person name="Samans B."/>
            <person name="Correa M."/>
            <person name="Da Silva C."/>
            <person name="Just J."/>
            <person name="Falentin C."/>
            <person name="Koh C.S."/>
            <person name="Le Clainche I."/>
            <person name="Bernard M."/>
            <person name="Bento P."/>
            <person name="Noel B."/>
            <person name="Labadie K."/>
            <person name="Alberti A."/>
            <person name="Charles M."/>
            <person name="Arnaud D."/>
            <person name="Guo H."/>
            <person name="Daviaud C."/>
            <person name="Alamery S."/>
            <person name="Jabbari K."/>
            <person name="Zhao M."/>
            <person name="Edger P.P."/>
            <person name="Chelaifa H."/>
            <person name="Tack D."/>
            <person name="Lassalle G."/>
            <person name="Mestiri I."/>
            <person name="Schnel N."/>
            <person name="Le Paslier M.C."/>
            <person name="Fan G."/>
            <person name="Renault V."/>
            <person name="Bayer P.E."/>
            <person name="Golicz A.A."/>
            <person name="Manoli S."/>
            <person name="Lee T.H."/>
            <person name="Thi V.H."/>
            <person name="Chalabi S."/>
            <person name="Hu Q."/>
            <person name="Fan C."/>
            <person name="Tollenaere R."/>
            <person name="Lu Y."/>
            <person name="Battail C."/>
            <person name="Shen J."/>
            <person name="Sidebottom C.H."/>
            <person name="Wang X."/>
            <person name="Canaguier A."/>
            <person name="Chauveau A."/>
            <person name="Berard A."/>
            <person name="Deniot G."/>
            <person name="Guan M."/>
            <person name="Liu Z."/>
            <person name="Sun F."/>
            <person name="Lim Y.P."/>
            <person name="Lyons E."/>
            <person name="Town C.D."/>
            <person name="Bancroft I."/>
            <person name="Wang X."/>
            <person name="Meng J."/>
            <person name="Ma J."/>
            <person name="Pires J.C."/>
            <person name="King G.J."/>
            <person name="Brunel D."/>
            <person name="Delourme R."/>
            <person name="Renard M."/>
            <person name="Aury J.M."/>
            <person name="Adams K.L."/>
            <person name="Batley J."/>
            <person name="Snowdon R.J."/>
            <person name="Tost J."/>
            <person name="Edwards D."/>
            <person name="Zhou Y."/>
            <person name="Hua W."/>
            <person name="Sharpe A.G."/>
            <person name="Paterson A.H."/>
            <person name="Guan C."/>
            <person name="Wincker P."/>
        </authorList>
    </citation>
    <scope>NUCLEOTIDE SEQUENCE [LARGE SCALE GENOMIC DNA]</scope>
    <source>
        <strain evidence="3">cv. Darmor-bzh</strain>
    </source>
</reference>
<evidence type="ECO:0000313" key="2">
    <source>
        <dbReference type="EMBL" id="CDY30225.1"/>
    </source>
</evidence>
<protein>
    <submittedName>
        <fullName evidence="2">BnaA03g49450D protein</fullName>
    </submittedName>
</protein>
<dbReference type="Proteomes" id="UP000028999">
    <property type="component" value="Unassembled WGS sequence"/>
</dbReference>
<dbReference type="Gramene" id="CDY30225">
    <property type="protein sequence ID" value="CDY30225"/>
    <property type="gene ID" value="GSBRNA2T00044844001"/>
</dbReference>
<name>A0A078GUP1_BRANA</name>
<feature type="coiled-coil region" evidence="1">
    <location>
        <begin position="31"/>
        <end position="67"/>
    </location>
</feature>
<dbReference type="AlphaFoldDB" id="A0A078GUP1"/>
<dbReference type="PaxDb" id="3708-A0A078GUP1"/>
<sequence length="72" mass="8676">MVYTYKIPFVGNYNHFTLLTSSQGNNVVVLNLRKVKNKRELINKIKEEEEEEEIELINKIKEEEEEEEMFIK</sequence>
<accession>A0A078GUP1</accession>
<evidence type="ECO:0000256" key="1">
    <source>
        <dbReference type="SAM" id="Coils"/>
    </source>
</evidence>
<gene>
    <name evidence="2" type="primary">BnaA03g49450D</name>
    <name evidence="2" type="ORF">GSBRNA2T00044844001</name>
</gene>
<evidence type="ECO:0000313" key="3">
    <source>
        <dbReference type="Proteomes" id="UP000028999"/>
    </source>
</evidence>
<organism evidence="2 3">
    <name type="scientific">Brassica napus</name>
    <name type="common">Rape</name>
    <dbReference type="NCBI Taxonomy" id="3708"/>
    <lineage>
        <taxon>Eukaryota</taxon>
        <taxon>Viridiplantae</taxon>
        <taxon>Streptophyta</taxon>
        <taxon>Embryophyta</taxon>
        <taxon>Tracheophyta</taxon>
        <taxon>Spermatophyta</taxon>
        <taxon>Magnoliopsida</taxon>
        <taxon>eudicotyledons</taxon>
        <taxon>Gunneridae</taxon>
        <taxon>Pentapetalae</taxon>
        <taxon>rosids</taxon>
        <taxon>malvids</taxon>
        <taxon>Brassicales</taxon>
        <taxon>Brassicaceae</taxon>
        <taxon>Brassiceae</taxon>
        <taxon>Brassica</taxon>
    </lineage>
</organism>